<dbReference type="EMBL" id="JARJCN010000013">
    <property type="protein sequence ID" value="KAJ7095444.1"/>
    <property type="molecule type" value="Genomic_DNA"/>
</dbReference>
<gene>
    <name evidence="2" type="ORF">B0H15DRAFT_829576</name>
</gene>
<sequence>MATPDHRLTSSPYASSARQFSIDPATPVRGAESRMSGEFGPGNDSPTSTLESEPASFRFSDSASRSTFRATFTPANGTPSKKNIVRSDPSIFTAFDPADRELYELWAPKK</sequence>
<feature type="compositionally biased region" description="Polar residues" evidence="1">
    <location>
        <begin position="9"/>
        <end position="19"/>
    </location>
</feature>
<reference evidence="2" key="1">
    <citation type="submission" date="2023-03" db="EMBL/GenBank/DDBJ databases">
        <title>Massive genome expansion in bonnet fungi (Mycena s.s.) driven by repeated elements and novel gene families across ecological guilds.</title>
        <authorList>
            <consortium name="Lawrence Berkeley National Laboratory"/>
            <person name="Harder C.B."/>
            <person name="Miyauchi S."/>
            <person name="Viragh M."/>
            <person name="Kuo A."/>
            <person name="Thoen E."/>
            <person name="Andreopoulos B."/>
            <person name="Lu D."/>
            <person name="Skrede I."/>
            <person name="Drula E."/>
            <person name="Henrissat B."/>
            <person name="Morin E."/>
            <person name="Kohler A."/>
            <person name="Barry K."/>
            <person name="LaButti K."/>
            <person name="Morin E."/>
            <person name="Salamov A."/>
            <person name="Lipzen A."/>
            <person name="Mereny Z."/>
            <person name="Hegedus B."/>
            <person name="Baldrian P."/>
            <person name="Stursova M."/>
            <person name="Weitz H."/>
            <person name="Taylor A."/>
            <person name="Grigoriev I.V."/>
            <person name="Nagy L.G."/>
            <person name="Martin F."/>
            <person name="Kauserud H."/>
        </authorList>
    </citation>
    <scope>NUCLEOTIDE SEQUENCE</scope>
    <source>
        <strain evidence="2">CBHHK173m</strain>
    </source>
</reference>
<organism evidence="2 3">
    <name type="scientific">Mycena belliarum</name>
    <dbReference type="NCBI Taxonomy" id="1033014"/>
    <lineage>
        <taxon>Eukaryota</taxon>
        <taxon>Fungi</taxon>
        <taxon>Dikarya</taxon>
        <taxon>Basidiomycota</taxon>
        <taxon>Agaricomycotina</taxon>
        <taxon>Agaricomycetes</taxon>
        <taxon>Agaricomycetidae</taxon>
        <taxon>Agaricales</taxon>
        <taxon>Marasmiineae</taxon>
        <taxon>Mycenaceae</taxon>
        <taxon>Mycena</taxon>
    </lineage>
</organism>
<feature type="region of interest" description="Disordered" evidence="1">
    <location>
        <begin position="1"/>
        <end position="62"/>
    </location>
</feature>
<evidence type="ECO:0000256" key="1">
    <source>
        <dbReference type="SAM" id="MobiDB-lite"/>
    </source>
</evidence>
<name>A0AAD6U948_9AGAR</name>
<keyword evidence="3" id="KW-1185">Reference proteome</keyword>
<dbReference type="Proteomes" id="UP001222325">
    <property type="component" value="Unassembled WGS sequence"/>
</dbReference>
<comment type="caution">
    <text evidence="2">The sequence shown here is derived from an EMBL/GenBank/DDBJ whole genome shotgun (WGS) entry which is preliminary data.</text>
</comment>
<evidence type="ECO:0000313" key="3">
    <source>
        <dbReference type="Proteomes" id="UP001222325"/>
    </source>
</evidence>
<evidence type="ECO:0000313" key="2">
    <source>
        <dbReference type="EMBL" id="KAJ7095444.1"/>
    </source>
</evidence>
<proteinExistence type="predicted"/>
<protein>
    <submittedName>
        <fullName evidence="2">Uncharacterized protein</fullName>
    </submittedName>
</protein>
<dbReference type="AlphaFoldDB" id="A0AAD6U948"/>
<accession>A0AAD6U948</accession>